<evidence type="ECO:0000256" key="1">
    <source>
        <dbReference type="ARBA" id="ARBA00010652"/>
    </source>
</evidence>
<reference evidence="3 4" key="1">
    <citation type="submission" date="2019-09" db="EMBL/GenBank/DDBJ databases">
        <title>Report of infection by Mycobacterium simiae a patient suffering from pulmonary tuberculosis.</title>
        <authorList>
            <person name="Mohanty P.S."/>
            <person name="Bansal A.K."/>
            <person name="Singh H."/>
            <person name="Sharma S."/>
            <person name="Patil S.A."/>
            <person name="Upadhaya P."/>
            <person name="Singh P.K."/>
            <person name="Kumar D."/>
            <person name="Kumar S."/>
            <person name="Singh R.K."/>
            <person name="Chaudhary B."/>
        </authorList>
    </citation>
    <scope>NUCLEOTIDE SEQUENCE [LARGE SCALE GENOMIC DNA]</scope>
    <source>
        <strain evidence="3 4">JAL-560-SIM</strain>
    </source>
</reference>
<dbReference type="InterPro" id="IPR000030">
    <property type="entry name" value="PPE_dom"/>
</dbReference>
<dbReference type="AlphaFoldDB" id="A0A5B1BNX8"/>
<evidence type="ECO:0000259" key="2">
    <source>
        <dbReference type="Pfam" id="PF00823"/>
    </source>
</evidence>
<dbReference type="OrthoDB" id="4749881at2"/>
<sequence length="325" mass="33206">MKYRDRLIPTPSVARQRNLASSQPASGRISPMQYLTLPPEVNSARMFVGAGSGPLLTTAAAWDGLAAEARLATQGWESVILSMTVKAWQGQASASMLAAATPYLGWLNVAAAGAERAARSARDAVSAFEAALTGTVRPLAVAANCVRTVSLAGSNFFGQDFPAIAATEAEYEQMWAQNVVAISGYHADVSSAAAGLVPRHNVVANLKATWLNVAKLNFGIGNIGHGNIGSGNTGDCNSGSGNTGNANLGNGNQGSYNMGSGNSGITGAAGYGNLGLFNLGGHGNSGLANSGPANGFANSGIWNLGEFNSGGFNIGKRLSGFWHRS</sequence>
<dbReference type="EMBL" id="VTZN01000087">
    <property type="protein sequence ID" value="KAA1249515.1"/>
    <property type="molecule type" value="Genomic_DNA"/>
</dbReference>
<comment type="similarity">
    <text evidence="1">Belongs to the mycobacterial PPE family.</text>
</comment>
<dbReference type="Proteomes" id="UP000324701">
    <property type="component" value="Unassembled WGS sequence"/>
</dbReference>
<dbReference type="Pfam" id="PF00823">
    <property type="entry name" value="PPE"/>
    <property type="match status" value="1"/>
</dbReference>
<dbReference type="InterPro" id="IPR038332">
    <property type="entry name" value="PPE_sf"/>
</dbReference>
<organism evidence="3 4">
    <name type="scientific">Mycobacterium simiae</name>
    <name type="common">Mycobacterium habana</name>
    <dbReference type="NCBI Taxonomy" id="1784"/>
    <lineage>
        <taxon>Bacteria</taxon>
        <taxon>Bacillati</taxon>
        <taxon>Actinomycetota</taxon>
        <taxon>Actinomycetes</taxon>
        <taxon>Mycobacteriales</taxon>
        <taxon>Mycobacteriaceae</taxon>
        <taxon>Mycobacterium</taxon>
        <taxon>Mycobacterium simiae complex</taxon>
    </lineage>
</organism>
<comment type="caution">
    <text evidence="3">The sequence shown here is derived from an EMBL/GenBank/DDBJ whole genome shotgun (WGS) entry which is preliminary data.</text>
</comment>
<dbReference type="SUPFAM" id="SSF140459">
    <property type="entry name" value="PE/PPE dimer-like"/>
    <property type="match status" value="1"/>
</dbReference>
<dbReference type="InterPro" id="IPR002989">
    <property type="entry name" value="Mycobac_pentapep"/>
</dbReference>
<gene>
    <name evidence="3" type="ORF">F0Q45_14785</name>
</gene>
<evidence type="ECO:0000313" key="4">
    <source>
        <dbReference type="Proteomes" id="UP000324701"/>
    </source>
</evidence>
<accession>A0A5B1BNX8</accession>
<name>A0A5B1BNX8_MYCSI</name>
<proteinExistence type="inferred from homology"/>
<dbReference type="PANTHER" id="PTHR46766">
    <property type="entry name" value="GLUTAMINE-RICH PROTEIN 2"/>
    <property type="match status" value="1"/>
</dbReference>
<dbReference type="Gene3D" id="1.20.1260.20">
    <property type="entry name" value="PPE superfamily"/>
    <property type="match status" value="1"/>
</dbReference>
<dbReference type="Pfam" id="PF01469">
    <property type="entry name" value="Pentapeptide_2"/>
    <property type="match status" value="1"/>
</dbReference>
<dbReference type="PANTHER" id="PTHR46766:SF1">
    <property type="entry name" value="GLUTAMINE-RICH PROTEIN 2"/>
    <property type="match status" value="1"/>
</dbReference>
<feature type="domain" description="PPE" evidence="2">
    <location>
        <begin position="34"/>
        <end position="195"/>
    </location>
</feature>
<protein>
    <submittedName>
        <fullName evidence="3">PPE family protein</fullName>
    </submittedName>
</protein>
<evidence type="ECO:0000313" key="3">
    <source>
        <dbReference type="EMBL" id="KAA1249515.1"/>
    </source>
</evidence>
<dbReference type="GO" id="GO:0052572">
    <property type="term" value="P:response to host immune response"/>
    <property type="evidence" value="ECO:0007669"/>
    <property type="project" value="TreeGrafter"/>
</dbReference>
<keyword evidence="4" id="KW-1185">Reference proteome</keyword>